<dbReference type="EMBL" id="MN739659">
    <property type="protein sequence ID" value="QHT18733.1"/>
    <property type="molecule type" value="Genomic_DNA"/>
</dbReference>
<reference evidence="1" key="1">
    <citation type="journal article" date="2020" name="Nature">
        <title>Giant virus diversity and host interactions through global metagenomics.</title>
        <authorList>
            <person name="Schulz F."/>
            <person name="Roux S."/>
            <person name="Paez-Espino D."/>
            <person name="Jungbluth S."/>
            <person name="Walsh D.A."/>
            <person name="Denef V.J."/>
            <person name="McMahon K.D."/>
            <person name="Konstantinidis K.T."/>
            <person name="Eloe-Fadrosh E.A."/>
            <person name="Kyrpides N.C."/>
            <person name="Woyke T."/>
        </authorList>
    </citation>
    <scope>NUCLEOTIDE SEQUENCE</scope>
    <source>
        <strain evidence="1">GVMAG-M-3300023174-49</strain>
    </source>
</reference>
<name>A0A6C0DQA1_9ZZZZ</name>
<dbReference type="AlphaFoldDB" id="A0A6C0DQA1"/>
<evidence type="ECO:0000313" key="1">
    <source>
        <dbReference type="EMBL" id="QHT18733.1"/>
    </source>
</evidence>
<proteinExistence type="predicted"/>
<accession>A0A6C0DQA1</accession>
<sequence>MNNRSQITKPHLFNQDNQVTVYERNNPDDKFYGRIYRIVNIKTNAYVKSSPYVDHFYISFDQSVYHSILKRGWNVIYNGRVAIIGNIIRNDDDKITELFIQYNSNPYVEMPIHLEYINAILIWRDGFVIE</sequence>
<organism evidence="1">
    <name type="scientific">viral metagenome</name>
    <dbReference type="NCBI Taxonomy" id="1070528"/>
    <lineage>
        <taxon>unclassified sequences</taxon>
        <taxon>metagenomes</taxon>
        <taxon>organismal metagenomes</taxon>
    </lineage>
</organism>
<protein>
    <submittedName>
        <fullName evidence="1">Uncharacterized protein</fullName>
    </submittedName>
</protein>